<keyword evidence="2" id="KW-0812">Transmembrane</keyword>
<feature type="compositionally biased region" description="Low complexity" evidence="1">
    <location>
        <begin position="250"/>
        <end position="267"/>
    </location>
</feature>
<keyword evidence="2" id="KW-1133">Transmembrane helix</keyword>
<protein>
    <submittedName>
        <fullName evidence="4">SPOR domain-containing protein</fullName>
    </submittedName>
</protein>
<dbReference type="Proteomes" id="UP000260823">
    <property type="component" value="Unassembled WGS sequence"/>
</dbReference>
<dbReference type="GO" id="GO:0042834">
    <property type="term" value="F:peptidoglycan binding"/>
    <property type="evidence" value="ECO:0007669"/>
    <property type="project" value="InterPro"/>
</dbReference>
<feature type="transmembrane region" description="Helical" evidence="2">
    <location>
        <begin position="199"/>
        <end position="217"/>
    </location>
</feature>
<dbReference type="Pfam" id="PF05036">
    <property type="entry name" value="SPOR"/>
    <property type="match status" value="1"/>
</dbReference>
<feature type="region of interest" description="Disordered" evidence="1">
    <location>
        <begin position="139"/>
        <end position="164"/>
    </location>
</feature>
<feature type="region of interest" description="Disordered" evidence="1">
    <location>
        <begin position="250"/>
        <end position="290"/>
    </location>
</feature>
<organism evidence="4 5">
    <name type="scientific">Mucilaginibacter terrenus</name>
    <dbReference type="NCBI Taxonomy" id="2482727"/>
    <lineage>
        <taxon>Bacteria</taxon>
        <taxon>Pseudomonadati</taxon>
        <taxon>Bacteroidota</taxon>
        <taxon>Sphingobacteriia</taxon>
        <taxon>Sphingobacteriales</taxon>
        <taxon>Sphingobacteriaceae</taxon>
        <taxon>Mucilaginibacter</taxon>
    </lineage>
</organism>
<evidence type="ECO:0000256" key="2">
    <source>
        <dbReference type="SAM" id="Phobius"/>
    </source>
</evidence>
<comment type="caution">
    <text evidence="4">The sequence shown here is derived from an EMBL/GenBank/DDBJ whole genome shotgun (WGS) entry which is preliminary data.</text>
</comment>
<dbReference type="SUPFAM" id="SSF110997">
    <property type="entry name" value="Sporulation related repeat"/>
    <property type="match status" value="1"/>
</dbReference>
<gene>
    <name evidence="4" type="ORF">DYU05_16075</name>
</gene>
<dbReference type="InterPro" id="IPR040495">
    <property type="entry name" value="HU-CCDC81_bac_1"/>
</dbReference>
<dbReference type="Gene3D" id="3.30.70.1070">
    <property type="entry name" value="Sporulation related repeat"/>
    <property type="match status" value="1"/>
</dbReference>
<proteinExistence type="predicted"/>
<dbReference type="InterPro" id="IPR007730">
    <property type="entry name" value="SPOR-like_dom"/>
</dbReference>
<dbReference type="InterPro" id="IPR036680">
    <property type="entry name" value="SPOR-like_sf"/>
</dbReference>
<evidence type="ECO:0000256" key="1">
    <source>
        <dbReference type="SAM" id="MobiDB-lite"/>
    </source>
</evidence>
<dbReference type="EMBL" id="QWDE01000003">
    <property type="protein sequence ID" value="RFZ82137.1"/>
    <property type="molecule type" value="Genomic_DNA"/>
</dbReference>
<dbReference type="PROSITE" id="PS51724">
    <property type="entry name" value="SPOR"/>
    <property type="match status" value="1"/>
</dbReference>
<keyword evidence="5" id="KW-1185">Reference proteome</keyword>
<feature type="compositionally biased region" description="Low complexity" evidence="1">
    <location>
        <begin position="275"/>
        <end position="290"/>
    </location>
</feature>
<name>A0A3E2NM94_9SPHI</name>
<dbReference type="OrthoDB" id="653949at2"/>
<evidence type="ECO:0000259" key="3">
    <source>
        <dbReference type="PROSITE" id="PS51724"/>
    </source>
</evidence>
<dbReference type="Pfam" id="PF18174">
    <property type="entry name" value="HU-CCDC81_bac_1"/>
    <property type="match status" value="1"/>
</dbReference>
<evidence type="ECO:0000313" key="5">
    <source>
        <dbReference type="Proteomes" id="UP000260823"/>
    </source>
</evidence>
<sequence>MDVSNFISELLGLHGDVSVPGLGYFAHTRVNGYYDDKESKFYPPGYSVQFDPQSLDDDNTLALYIAEKKNISLASAKYFIEKFVASIKQQAVQGEVALGSLGWLSSNRYQLSFRPNVGTGNSAEFFGYPVISLPKLGDADTTAADTGTQPPPIEEATPDPEYQPQPYYPPALENEQYQSAESEESYLVELTNKRRRKTTWVFVVLALLLAVLIAFLVNRYDPSSFNFSSLPNKKSEAKQPAVVMQNLDSTAAKPKAPDTTAAKLPDTTAKKTDTVAKPTTTPATATPAPVENSLTTVKDISTIARYEVIAGSFRDLKEAAGAILQFKKAGLDAKIVPEAPGKRIKVSVGTFVTRGQAEDNKRQLISSKKVPADTYVMPINPKETTIKR</sequence>
<keyword evidence="2" id="KW-0472">Membrane</keyword>
<dbReference type="RefSeq" id="WP_117384162.1">
    <property type="nucleotide sequence ID" value="NZ_QWDE01000003.1"/>
</dbReference>
<accession>A0A3E2NM94</accession>
<evidence type="ECO:0000313" key="4">
    <source>
        <dbReference type="EMBL" id="RFZ82137.1"/>
    </source>
</evidence>
<reference evidence="4 5" key="1">
    <citation type="submission" date="2018-08" db="EMBL/GenBank/DDBJ databases">
        <title>Mucilaginibacter terrae sp. nov., isolated from manganese diggings.</title>
        <authorList>
            <person name="Huang Y."/>
            <person name="Zhou Z."/>
        </authorList>
    </citation>
    <scope>NUCLEOTIDE SEQUENCE [LARGE SCALE GENOMIC DNA]</scope>
    <source>
        <strain evidence="4 5">ZH6</strain>
    </source>
</reference>
<dbReference type="AlphaFoldDB" id="A0A3E2NM94"/>
<feature type="domain" description="SPOR" evidence="3">
    <location>
        <begin position="300"/>
        <end position="378"/>
    </location>
</feature>